<dbReference type="PANTHER" id="PTHR12645:SF1">
    <property type="entry name" value="FAD-LINKED SULFHYDRYL OXIDASE ERV2"/>
    <property type="match status" value="1"/>
</dbReference>
<dbReference type="SUPFAM" id="SSF69000">
    <property type="entry name" value="FAD-dependent thiol oxidase"/>
    <property type="match status" value="1"/>
</dbReference>
<feature type="domain" description="ERV/ALR sulfhydryl oxidase" evidence="8">
    <location>
        <begin position="267"/>
        <end position="367"/>
    </location>
</feature>
<name>A0A5E8C1N0_9ASCO</name>
<protein>
    <recommendedName>
        <fullName evidence="6">Sulfhydryl oxidase</fullName>
        <ecNumber evidence="6">1.8.3.2</ecNumber>
    </recommendedName>
</protein>
<feature type="transmembrane region" description="Helical" evidence="6">
    <location>
        <begin position="177"/>
        <end position="197"/>
    </location>
</feature>
<dbReference type="GeneID" id="43584547"/>
<dbReference type="InterPro" id="IPR017905">
    <property type="entry name" value="ERV/ALR_sulphydryl_oxidase"/>
</dbReference>
<evidence type="ECO:0000313" key="10">
    <source>
        <dbReference type="Proteomes" id="UP000398389"/>
    </source>
</evidence>
<keyword evidence="6" id="KW-0812">Transmembrane</keyword>
<feature type="region of interest" description="Disordered" evidence="7">
    <location>
        <begin position="126"/>
        <end position="145"/>
    </location>
</feature>
<evidence type="ECO:0000256" key="1">
    <source>
        <dbReference type="ARBA" id="ARBA00001974"/>
    </source>
</evidence>
<evidence type="ECO:0000259" key="8">
    <source>
        <dbReference type="PROSITE" id="PS51324"/>
    </source>
</evidence>
<dbReference type="InterPro" id="IPR036774">
    <property type="entry name" value="ERV/ALR_sulphydryl_oxid_sf"/>
</dbReference>
<evidence type="ECO:0000256" key="6">
    <source>
        <dbReference type="RuleBase" id="RU371123"/>
    </source>
</evidence>
<feature type="region of interest" description="Disordered" evidence="7">
    <location>
        <begin position="31"/>
        <end position="60"/>
    </location>
</feature>
<reference evidence="9 10" key="1">
    <citation type="submission" date="2019-09" db="EMBL/GenBank/DDBJ databases">
        <authorList>
            <person name="Brejova B."/>
        </authorList>
    </citation>
    <scope>NUCLEOTIDE SEQUENCE [LARGE SCALE GENOMIC DNA]</scope>
</reference>
<dbReference type="AlphaFoldDB" id="A0A5E8C1N0"/>
<feature type="compositionally biased region" description="Polar residues" evidence="7">
    <location>
        <begin position="47"/>
        <end position="60"/>
    </location>
</feature>
<evidence type="ECO:0000256" key="4">
    <source>
        <dbReference type="ARBA" id="ARBA00023002"/>
    </source>
</evidence>
<accession>A0A5E8C1N0</accession>
<feature type="region of interest" description="Disordered" evidence="7">
    <location>
        <begin position="1"/>
        <end position="20"/>
    </location>
</feature>
<feature type="compositionally biased region" description="Basic and acidic residues" evidence="7">
    <location>
        <begin position="424"/>
        <end position="445"/>
    </location>
</feature>
<keyword evidence="10" id="KW-1185">Reference proteome</keyword>
<keyword evidence="6" id="KW-0472">Membrane</keyword>
<evidence type="ECO:0000256" key="7">
    <source>
        <dbReference type="SAM" id="MobiDB-lite"/>
    </source>
</evidence>
<proteinExistence type="predicted"/>
<keyword evidence="4 6" id="KW-0560">Oxidoreductase</keyword>
<organism evidence="9 10">
    <name type="scientific">Magnusiomyces paraingens</name>
    <dbReference type="NCBI Taxonomy" id="2606893"/>
    <lineage>
        <taxon>Eukaryota</taxon>
        <taxon>Fungi</taxon>
        <taxon>Dikarya</taxon>
        <taxon>Ascomycota</taxon>
        <taxon>Saccharomycotina</taxon>
        <taxon>Dipodascomycetes</taxon>
        <taxon>Dipodascales</taxon>
        <taxon>Dipodascaceae</taxon>
        <taxon>Magnusiomyces</taxon>
    </lineage>
</organism>
<dbReference type="PROSITE" id="PS51324">
    <property type="entry name" value="ERV_ALR"/>
    <property type="match status" value="1"/>
</dbReference>
<dbReference type="PANTHER" id="PTHR12645">
    <property type="entry name" value="ALR/ERV"/>
    <property type="match status" value="1"/>
</dbReference>
<dbReference type="OrthoDB" id="59470at2759"/>
<evidence type="ECO:0000256" key="5">
    <source>
        <dbReference type="ARBA" id="ARBA00023157"/>
    </source>
</evidence>
<dbReference type="EC" id="1.8.3.2" evidence="6"/>
<keyword evidence="6" id="KW-1133">Transmembrane helix</keyword>
<evidence type="ECO:0000256" key="2">
    <source>
        <dbReference type="ARBA" id="ARBA00022630"/>
    </source>
</evidence>
<evidence type="ECO:0000256" key="3">
    <source>
        <dbReference type="ARBA" id="ARBA00022827"/>
    </source>
</evidence>
<comment type="cofactor">
    <cofactor evidence="1 6">
        <name>FAD</name>
        <dbReference type="ChEBI" id="CHEBI:57692"/>
    </cofactor>
</comment>
<feature type="compositionally biased region" description="Low complexity" evidence="7">
    <location>
        <begin position="31"/>
        <end position="46"/>
    </location>
</feature>
<dbReference type="EMBL" id="CABVLU010000005">
    <property type="protein sequence ID" value="VVT57513.1"/>
    <property type="molecule type" value="Genomic_DNA"/>
</dbReference>
<evidence type="ECO:0000313" key="9">
    <source>
        <dbReference type="EMBL" id="VVT57513.1"/>
    </source>
</evidence>
<dbReference type="Proteomes" id="UP000398389">
    <property type="component" value="Unassembled WGS sequence"/>
</dbReference>
<dbReference type="GO" id="GO:0005739">
    <property type="term" value="C:mitochondrion"/>
    <property type="evidence" value="ECO:0007669"/>
    <property type="project" value="TreeGrafter"/>
</dbReference>
<dbReference type="InterPro" id="IPR039799">
    <property type="entry name" value="ALR/ERV"/>
</dbReference>
<dbReference type="Pfam" id="PF04777">
    <property type="entry name" value="Evr1_Alr"/>
    <property type="match status" value="1"/>
</dbReference>
<comment type="catalytic activity">
    <reaction evidence="6">
        <text>2 R'C(R)SH + O2 = R'C(R)S-S(R)CR' + H2O2</text>
        <dbReference type="Rhea" id="RHEA:17357"/>
        <dbReference type="ChEBI" id="CHEBI:15379"/>
        <dbReference type="ChEBI" id="CHEBI:16240"/>
        <dbReference type="ChEBI" id="CHEBI:16520"/>
        <dbReference type="ChEBI" id="CHEBI:17412"/>
        <dbReference type="EC" id="1.8.3.2"/>
    </reaction>
</comment>
<dbReference type="GO" id="GO:0050660">
    <property type="term" value="F:flavin adenine dinucleotide binding"/>
    <property type="evidence" value="ECO:0007669"/>
    <property type="project" value="TreeGrafter"/>
</dbReference>
<dbReference type="GO" id="GO:0016971">
    <property type="term" value="F:flavin-dependent sulfhydryl oxidase activity"/>
    <property type="evidence" value="ECO:0007669"/>
    <property type="project" value="InterPro"/>
</dbReference>
<gene>
    <name evidence="9" type="ORF">SAPINGB_P005733</name>
</gene>
<keyword evidence="2 6" id="KW-0285">Flavoprotein</keyword>
<feature type="region of interest" description="Disordered" evidence="7">
    <location>
        <begin position="398"/>
        <end position="453"/>
    </location>
</feature>
<sequence>MTPHPHSPPKKNPSLLQQDPKQLQILLQSSVPAASAAAHNNNPQQPKNSRTISAASSTKTSPYLRSELFDHQTTHHNFNHHHNKNNNNNNHPRGLAIFSGYSPLLSSNTPNLCPSVFSEKSLSYSSSPLPLDPPSNPPTVGAKAESASVSTSSITILPPKTTIIFSRNSSTKMPRRPSLFTIVGAGLACLIFFYVVFPSSSSSSHDAVAHSLGSKISTGEQIKAGVARTPAQLTSVDDYDPIDALGKSGGPSQDLTTGAPIMGHMTNETIRAEVGRAGWKLFHTILAKYPVKPTTNDRETLSSYIYLFSRVYPCGQCAEHFQALLRQYPPQTSSREAASQWGCFVHNQVNERLGKEIFDCSTISDKYACGCAEDDEKDAARASAAATSGEAAALVNEDTTIKRDTTAESAEEVDETGNVALAHEGNEVLKGLELEVPKSSKEKDSPLVLEKGG</sequence>
<keyword evidence="3 6" id="KW-0274">FAD</keyword>
<dbReference type="Gene3D" id="1.20.120.310">
    <property type="entry name" value="ERV/ALR sulfhydryl oxidase domain"/>
    <property type="match status" value="1"/>
</dbReference>
<keyword evidence="5" id="KW-1015">Disulfide bond</keyword>
<dbReference type="FunFam" id="1.20.120.310:FF:000002">
    <property type="entry name" value="Sulfhydryl oxidase"/>
    <property type="match status" value="1"/>
</dbReference>
<dbReference type="RefSeq" id="XP_031856338.1">
    <property type="nucleotide sequence ID" value="XM_032000447.1"/>
</dbReference>